<dbReference type="AlphaFoldDB" id="J9GF70"/>
<name>J9GF70_9ZZZZ</name>
<organism evidence="3">
    <name type="scientific">gut metagenome</name>
    <dbReference type="NCBI Taxonomy" id="749906"/>
    <lineage>
        <taxon>unclassified sequences</taxon>
        <taxon>metagenomes</taxon>
        <taxon>organismal metagenomes</taxon>
    </lineage>
</organism>
<dbReference type="Pfam" id="PF13173">
    <property type="entry name" value="AAA_14"/>
    <property type="match status" value="1"/>
</dbReference>
<feature type="non-terminal residue" evidence="3">
    <location>
        <position position="261"/>
    </location>
</feature>
<proteinExistence type="predicted"/>
<sequence>MPQFEEVLNSLLRMSNIDVYVTGSNSKFLSSDIVTEFRGRGDEIRIYPLSFAEFYSVYDGDYDDAWDDYMIYGGLPQIVSFQSERQKADYLKNIFANVYLKDVIERNKIQNVDEIGILVDVLASAIGAPTNPSKIANTFASERQMTYANKTISKHIDHLTDAFLISKASRYDIKGRKYIGANLKYYFTDLGLRNARLNFRQQEPTHIMENIVYNELLIRGYNVDVGVVDIFDKDKEGKRVRKQLEVDFVVNQGSQRYYIQV</sequence>
<dbReference type="EMBL" id="AMCI01003364">
    <property type="protein sequence ID" value="EJX00458.1"/>
    <property type="molecule type" value="Genomic_DNA"/>
</dbReference>
<dbReference type="InterPro" id="IPR025420">
    <property type="entry name" value="DUF4143"/>
</dbReference>
<gene>
    <name evidence="3" type="ORF">EVA_11436</name>
</gene>
<dbReference type="PANTHER" id="PTHR33295">
    <property type="entry name" value="ATPASE"/>
    <property type="match status" value="1"/>
</dbReference>
<dbReference type="Pfam" id="PF13635">
    <property type="entry name" value="DUF4143"/>
    <property type="match status" value="1"/>
</dbReference>
<evidence type="ECO:0000313" key="3">
    <source>
        <dbReference type="EMBL" id="EJX00458.1"/>
    </source>
</evidence>
<evidence type="ECO:0000259" key="1">
    <source>
        <dbReference type="Pfam" id="PF13173"/>
    </source>
</evidence>
<dbReference type="PANTHER" id="PTHR33295:SF18">
    <property type="entry name" value="AAA+ ATPASE DOMAIN-CONTAINING PROTEIN"/>
    <property type="match status" value="1"/>
</dbReference>
<evidence type="ECO:0000259" key="2">
    <source>
        <dbReference type="Pfam" id="PF13635"/>
    </source>
</evidence>
<comment type="caution">
    <text evidence="3">The sequence shown here is derived from an EMBL/GenBank/DDBJ whole genome shotgun (WGS) entry which is preliminary data.</text>
</comment>
<reference evidence="3" key="1">
    <citation type="journal article" date="2012" name="PLoS ONE">
        <title>Gene sets for utilization of primary and secondary nutrition supplies in the distal gut of endangered iberian lynx.</title>
        <authorList>
            <person name="Alcaide M."/>
            <person name="Messina E."/>
            <person name="Richter M."/>
            <person name="Bargiela R."/>
            <person name="Peplies J."/>
            <person name="Huws S.A."/>
            <person name="Newbold C.J."/>
            <person name="Golyshin P.N."/>
            <person name="Simon M.A."/>
            <person name="Lopez G."/>
            <person name="Yakimov M.M."/>
            <person name="Ferrer M."/>
        </authorList>
    </citation>
    <scope>NUCLEOTIDE SEQUENCE</scope>
</reference>
<accession>J9GF70</accession>
<feature type="domain" description="AAA" evidence="1">
    <location>
        <begin position="2"/>
        <end position="54"/>
    </location>
</feature>
<protein>
    <submittedName>
        <fullName evidence="3">ATPase (AAA+ superfamily)</fullName>
    </submittedName>
</protein>
<feature type="domain" description="DUF4143" evidence="2">
    <location>
        <begin position="101"/>
        <end position="261"/>
    </location>
</feature>
<dbReference type="InterPro" id="IPR041682">
    <property type="entry name" value="AAA_14"/>
</dbReference>